<keyword evidence="3 4" id="KW-0408">Iron</keyword>
<keyword evidence="2 4" id="KW-0479">Metal-binding</keyword>
<dbReference type="PROSITE" id="PS51007">
    <property type="entry name" value="CYTC"/>
    <property type="match status" value="1"/>
</dbReference>
<evidence type="ECO:0000256" key="2">
    <source>
        <dbReference type="ARBA" id="ARBA00022723"/>
    </source>
</evidence>
<dbReference type="PROSITE" id="PS51257">
    <property type="entry name" value="PROKAR_LIPOPROTEIN"/>
    <property type="match status" value="1"/>
</dbReference>
<dbReference type="SUPFAM" id="SSF46626">
    <property type="entry name" value="Cytochrome c"/>
    <property type="match status" value="1"/>
</dbReference>
<dbReference type="Pfam" id="PF00034">
    <property type="entry name" value="Cytochrom_C"/>
    <property type="match status" value="1"/>
</dbReference>
<keyword evidence="7" id="KW-1185">Reference proteome</keyword>
<dbReference type="Proteomes" id="UP001501758">
    <property type="component" value="Unassembled WGS sequence"/>
</dbReference>
<keyword evidence="1 4" id="KW-0349">Heme</keyword>
<accession>A0ABP3TPL1</accession>
<name>A0ABP3TPL1_9FLAO</name>
<evidence type="ECO:0000313" key="7">
    <source>
        <dbReference type="Proteomes" id="UP001501758"/>
    </source>
</evidence>
<sequence>MKNIVIALLSIVCIATSCQSEKKQEKEKIVIGGKKETVSPEFELGEKLFKGKGNCYSCHRMDKKSVGPSVTAIMKIYKEQNGDVVGFLRQKKDPIVDPENYAVMKTNFTRLEKFTDEELEAIALYMNEVSSK</sequence>
<evidence type="ECO:0000256" key="4">
    <source>
        <dbReference type="PROSITE-ProRule" id="PRU00433"/>
    </source>
</evidence>
<evidence type="ECO:0000256" key="3">
    <source>
        <dbReference type="ARBA" id="ARBA00023004"/>
    </source>
</evidence>
<dbReference type="InterPro" id="IPR036909">
    <property type="entry name" value="Cyt_c-like_dom_sf"/>
</dbReference>
<dbReference type="Gene3D" id="1.10.760.10">
    <property type="entry name" value="Cytochrome c-like domain"/>
    <property type="match status" value="1"/>
</dbReference>
<proteinExistence type="predicted"/>
<dbReference type="EMBL" id="BAAAGE010000001">
    <property type="protein sequence ID" value="GAA0714821.1"/>
    <property type="molecule type" value="Genomic_DNA"/>
</dbReference>
<protein>
    <submittedName>
        <fullName evidence="6">C-type cytochrome</fullName>
    </submittedName>
</protein>
<feature type="domain" description="Cytochrome c" evidence="5">
    <location>
        <begin position="40"/>
        <end position="130"/>
    </location>
</feature>
<evidence type="ECO:0000256" key="1">
    <source>
        <dbReference type="ARBA" id="ARBA00022617"/>
    </source>
</evidence>
<gene>
    <name evidence="6" type="ORF">GCM10009430_08490</name>
</gene>
<reference evidence="7" key="1">
    <citation type="journal article" date="2019" name="Int. J. Syst. Evol. Microbiol.">
        <title>The Global Catalogue of Microorganisms (GCM) 10K type strain sequencing project: providing services to taxonomists for standard genome sequencing and annotation.</title>
        <authorList>
            <consortium name="The Broad Institute Genomics Platform"/>
            <consortium name="The Broad Institute Genome Sequencing Center for Infectious Disease"/>
            <person name="Wu L."/>
            <person name="Ma J."/>
        </authorList>
    </citation>
    <scope>NUCLEOTIDE SEQUENCE [LARGE SCALE GENOMIC DNA]</scope>
    <source>
        <strain evidence="7">JCM 15974</strain>
    </source>
</reference>
<evidence type="ECO:0000259" key="5">
    <source>
        <dbReference type="PROSITE" id="PS51007"/>
    </source>
</evidence>
<evidence type="ECO:0000313" key="6">
    <source>
        <dbReference type="EMBL" id="GAA0714821.1"/>
    </source>
</evidence>
<organism evidence="6 7">
    <name type="scientific">Aquimarina litoralis</name>
    <dbReference type="NCBI Taxonomy" id="584605"/>
    <lineage>
        <taxon>Bacteria</taxon>
        <taxon>Pseudomonadati</taxon>
        <taxon>Bacteroidota</taxon>
        <taxon>Flavobacteriia</taxon>
        <taxon>Flavobacteriales</taxon>
        <taxon>Flavobacteriaceae</taxon>
        <taxon>Aquimarina</taxon>
    </lineage>
</organism>
<dbReference type="InterPro" id="IPR009056">
    <property type="entry name" value="Cyt_c-like_dom"/>
</dbReference>
<comment type="caution">
    <text evidence="6">The sequence shown here is derived from an EMBL/GenBank/DDBJ whole genome shotgun (WGS) entry which is preliminary data.</text>
</comment>
<dbReference type="RefSeq" id="WP_343910807.1">
    <property type="nucleotide sequence ID" value="NZ_BAAAGE010000001.1"/>
</dbReference>